<keyword evidence="4" id="KW-0687">Ribonucleoprotein</keyword>
<name>A0A2T0R1F6_9ACTN</name>
<evidence type="ECO:0000256" key="2">
    <source>
        <dbReference type="ARBA" id="ARBA00023315"/>
    </source>
</evidence>
<evidence type="ECO:0000256" key="1">
    <source>
        <dbReference type="ARBA" id="ARBA00022679"/>
    </source>
</evidence>
<dbReference type="AlphaFoldDB" id="A0A2T0R1F6"/>
<dbReference type="RefSeq" id="WP_211298695.1">
    <property type="nucleotide sequence ID" value="NZ_PVZF01000008.1"/>
</dbReference>
<keyword evidence="1" id="KW-0808">Transferase</keyword>
<evidence type="ECO:0000259" key="3">
    <source>
        <dbReference type="PROSITE" id="PS51186"/>
    </source>
</evidence>
<keyword evidence="4" id="KW-0689">Ribosomal protein</keyword>
<feature type="domain" description="N-acetyltransferase" evidence="3">
    <location>
        <begin position="12"/>
        <end position="159"/>
    </location>
</feature>
<dbReference type="InterPro" id="IPR050832">
    <property type="entry name" value="Bact_Acetyltransf"/>
</dbReference>
<dbReference type="GO" id="GO:0016747">
    <property type="term" value="F:acyltransferase activity, transferring groups other than amino-acyl groups"/>
    <property type="evidence" value="ECO:0007669"/>
    <property type="project" value="InterPro"/>
</dbReference>
<dbReference type="PANTHER" id="PTHR43877:SF2">
    <property type="entry name" value="AMINOALKYLPHOSPHONATE N-ACETYLTRANSFERASE-RELATED"/>
    <property type="match status" value="1"/>
</dbReference>
<dbReference type="InterPro" id="IPR000182">
    <property type="entry name" value="GNAT_dom"/>
</dbReference>
<dbReference type="Pfam" id="PF00583">
    <property type="entry name" value="Acetyltransf_1"/>
    <property type="match status" value="1"/>
</dbReference>
<proteinExistence type="predicted"/>
<keyword evidence="2" id="KW-0012">Acyltransferase</keyword>
<dbReference type="PANTHER" id="PTHR43877">
    <property type="entry name" value="AMINOALKYLPHOSPHONATE N-ACETYLTRANSFERASE-RELATED-RELATED"/>
    <property type="match status" value="1"/>
</dbReference>
<dbReference type="PROSITE" id="PS51186">
    <property type="entry name" value="GNAT"/>
    <property type="match status" value="1"/>
</dbReference>
<accession>A0A2T0R1F6</accession>
<evidence type="ECO:0000313" key="5">
    <source>
        <dbReference type="Proteomes" id="UP000238083"/>
    </source>
</evidence>
<dbReference type="Proteomes" id="UP000238083">
    <property type="component" value="Unassembled WGS sequence"/>
</dbReference>
<evidence type="ECO:0000313" key="4">
    <source>
        <dbReference type="EMBL" id="PRY13340.1"/>
    </source>
</evidence>
<dbReference type="SUPFAM" id="SSF55729">
    <property type="entry name" value="Acyl-CoA N-acyltransferases (Nat)"/>
    <property type="match status" value="1"/>
</dbReference>
<keyword evidence="5" id="KW-1185">Reference proteome</keyword>
<reference evidence="4 5" key="1">
    <citation type="submission" date="2018-03" db="EMBL/GenBank/DDBJ databases">
        <title>Genomic Encyclopedia of Archaeal and Bacterial Type Strains, Phase II (KMG-II): from individual species to whole genera.</title>
        <authorList>
            <person name="Goeker M."/>
        </authorList>
    </citation>
    <scope>NUCLEOTIDE SEQUENCE [LARGE SCALE GENOMIC DNA]</scope>
    <source>
        <strain evidence="4 5">DSM 19711</strain>
    </source>
</reference>
<organism evidence="4 5">
    <name type="scientific">Kineococcus rhizosphaerae</name>
    <dbReference type="NCBI Taxonomy" id="559628"/>
    <lineage>
        <taxon>Bacteria</taxon>
        <taxon>Bacillati</taxon>
        <taxon>Actinomycetota</taxon>
        <taxon>Actinomycetes</taxon>
        <taxon>Kineosporiales</taxon>
        <taxon>Kineosporiaceae</taxon>
        <taxon>Kineococcus</taxon>
    </lineage>
</organism>
<dbReference type="InterPro" id="IPR016181">
    <property type="entry name" value="Acyl_CoA_acyltransferase"/>
</dbReference>
<comment type="caution">
    <text evidence="4">The sequence shown here is derived from an EMBL/GenBank/DDBJ whole genome shotgun (WGS) entry which is preliminary data.</text>
</comment>
<sequence>MLHTFTTPTGPVVLREARREDVGQVVALLADDQLGRTREDTSDLTPYLAAFDAIEADPAHALYVLEDEAGTVVGTAQFSVLPGLSHRGASRAQLEAVRIAAGRRGGGLGSQFIAWTLAEARRRGCGSVQLTSNAQRTQAHRFYERLGFTASHVGMKLAL</sequence>
<dbReference type="Gene3D" id="3.40.630.30">
    <property type="match status" value="1"/>
</dbReference>
<dbReference type="EMBL" id="PVZF01000008">
    <property type="protein sequence ID" value="PRY13340.1"/>
    <property type="molecule type" value="Genomic_DNA"/>
</dbReference>
<gene>
    <name evidence="4" type="ORF">CLV37_1088</name>
</gene>
<protein>
    <submittedName>
        <fullName evidence="4">Ribosomal protein S18 acetylase RimI-like enzyme</fullName>
    </submittedName>
</protein>
<dbReference type="GO" id="GO:0005840">
    <property type="term" value="C:ribosome"/>
    <property type="evidence" value="ECO:0007669"/>
    <property type="project" value="UniProtKB-KW"/>
</dbReference>